<accession>A0ABV1GEJ1</accession>
<reference evidence="2 3" key="1">
    <citation type="submission" date="2024-03" db="EMBL/GenBank/DDBJ databases">
        <title>Human intestinal bacterial collection.</title>
        <authorList>
            <person name="Pauvert C."/>
            <person name="Hitch T.C.A."/>
            <person name="Clavel T."/>
        </authorList>
    </citation>
    <scope>NUCLEOTIDE SEQUENCE [LARGE SCALE GENOMIC DNA]</scope>
    <source>
        <strain evidence="2 3">CLA-JM-H11</strain>
    </source>
</reference>
<evidence type="ECO:0000313" key="3">
    <source>
        <dbReference type="Proteomes" id="UP001477672"/>
    </source>
</evidence>
<dbReference type="RefSeq" id="WP_349215623.1">
    <property type="nucleotide sequence ID" value="NZ_JBBMFA010000082.1"/>
</dbReference>
<dbReference type="Proteomes" id="UP001477672">
    <property type="component" value="Unassembled WGS sequence"/>
</dbReference>
<organism evidence="2 3">
    <name type="scientific">Ruthenibacterium intestinale</name>
    <dbReference type="NCBI Taxonomy" id="3133163"/>
    <lineage>
        <taxon>Bacteria</taxon>
        <taxon>Bacillati</taxon>
        <taxon>Bacillota</taxon>
        <taxon>Clostridia</taxon>
        <taxon>Eubacteriales</taxon>
        <taxon>Oscillospiraceae</taxon>
        <taxon>Ruthenibacterium</taxon>
    </lineage>
</organism>
<dbReference type="EMBL" id="JBBMFA010000082">
    <property type="protein sequence ID" value="MEQ2520169.1"/>
    <property type="molecule type" value="Genomic_DNA"/>
</dbReference>
<sequence>MKCPVCCENFSGERCPHCGMRISGSQQPLFSGEDAGPVVRNGKVSLAALERRQESGRRTRRVLLTIVGVFVVIVLLSFLPLLLNTASPVPEPVRAEDQADAWITNLELDLEQWAQDSGKNAIFFYMEDPECINGVLDQEGLLHLAEQAAAGDTDALAAWYEAEDLCRNFYDECRVQLDGMGQAELPLTAWLADADSGELLLGVDSYDIWYSYYEELLNEPVE</sequence>
<protein>
    <submittedName>
        <fullName evidence="2">Uncharacterized protein</fullName>
    </submittedName>
</protein>
<name>A0ABV1GEJ1_9FIRM</name>
<keyword evidence="1" id="KW-1133">Transmembrane helix</keyword>
<feature type="transmembrane region" description="Helical" evidence="1">
    <location>
        <begin position="62"/>
        <end position="83"/>
    </location>
</feature>
<keyword evidence="3" id="KW-1185">Reference proteome</keyword>
<proteinExistence type="predicted"/>
<evidence type="ECO:0000313" key="2">
    <source>
        <dbReference type="EMBL" id="MEQ2520169.1"/>
    </source>
</evidence>
<evidence type="ECO:0000256" key="1">
    <source>
        <dbReference type="SAM" id="Phobius"/>
    </source>
</evidence>
<keyword evidence="1" id="KW-0812">Transmembrane</keyword>
<gene>
    <name evidence="2" type="ORF">WMO24_06965</name>
</gene>
<keyword evidence="1" id="KW-0472">Membrane</keyword>
<comment type="caution">
    <text evidence="2">The sequence shown here is derived from an EMBL/GenBank/DDBJ whole genome shotgun (WGS) entry which is preliminary data.</text>
</comment>